<name>A0A239J637_9NOCA</name>
<feature type="compositionally biased region" description="Low complexity" evidence="2">
    <location>
        <begin position="69"/>
        <end position="84"/>
    </location>
</feature>
<keyword evidence="6" id="KW-1185">Reference proteome</keyword>
<dbReference type="InterPro" id="IPR036625">
    <property type="entry name" value="E3-bd_dom_sf"/>
</dbReference>
<feature type="region of interest" description="Disordered" evidence="2">
    <location>
        <begin position="68"/>
        <end position="91"/>
    </location>
</feature>
<dbReference type="RefSeq" id="WP_089247441.1">
    <property type="nucleotide sequence ID" value="NZ_FZOW01000008.1"/>
</dbReference>
<sequence length="124" mass="13530">MAKQVIYELIDDIDGTAIDEGQGESIEFSLDGVDYVIDLKNKNANDFRKKLDYYVGFATRVGGRKRKAAPAGVTTKAAPAPAAPVKRDASQTRAIRQWAADSGYEINDRGRIPAGIVEAYEEAH</sequence>
<feature type="domain" description="Lsr2 dimerization" evidence="3">
    <location>
        <begin position="1"/>
        <end position="62"/>
    </location>
</feature>
<reference evidence="6" key="1">
    <citation type="submission" date="2017-06" db="EMBL/GenBank/DDBJ databases">
        <authorList>
            <person name="Varghese N."/>
            <person name="Submissions S."/>
        </authorList>
    </citation>
    <scope>NUCLEOTIDE SEQUENCE [LARGE SCALE GENOMIC DNA]</scope>
    <source>
        <strain evidence="6">JCM 23211</strain>
    </source>
</reference>
<evidence type="ECO:0000313" key="6">
    <source>
        <dbReference type="Proteomes" id="UP000198327"/>
    </source>
</evidence>
<dbReference type="Pfam" id="PF11774">
    <property type="entry name" value="Lsr2"/>
    <property type="match status" value="1"/>
</dbReference>
<dbReference type="InterPro" id="IPR055370">
    <property type="entry name" value="Lsr2_DNA-bd"/>
</dbReference>
<evidence type="ECO:0000259" key="3">
    <source>
        <dbReference type="Pfam" id="PF11774"/>
    </source>
</evidence>
<evidence type="ECO:0000256" key="2">
    <source>
        <dbReference type="SAM" id="MobiDB-lite"/>
    </source>
</evidence>
<gene>
    <name evidence="5" type="ORF">SAMN05421642_10855</name>
</gene>
<dbReference type="Pfam" id="PF23359">
    <property type="entry name" value="Lsr2_DNA-bd"/>
    <property type="match status" value="1"/>
</dbReference>
<dbReference type="InterPro" id="IPR024412">
    <property type="entry name" value="Lsr2_dim_dom"/>
</dbReference>
<evidence type="ECO:0000313" key="5">
    <source>
        <dbReference type="EMBL" id="SNT00948.1"/>
    </source>
</evidence>
<evidence type="ECO:0000259" key="4">
    <source>
        <dbReference type="Pfam" id="PF23359"/>
    </source>
</evidence>
<dbReference type="AlphaFoldDB" id="A0A239J637"/>
<dbReference type="InterPro" id="IPR042261">
    <property type="entry name" value="Lsr2-like_dimerization"/>
</dbReference>
<accession>A0A239J637</accession>
<proteinExistence type="predicted"/>
<organism evidence="5 6">
    <name type="scientific">Rhodococcoides kyotonense</name>
    <dbReference type="NCBI Taxonomy" id="398843"/>
    <lineage>
        <taxon>Bacteria</taxon>
        <taxon>Bacillati</taxon>
        <taxon>Actinomycetota</taxon>
        <taxon>Actinomycetes</taxon>
        <taxon>Mycobacteriales</taxon>
        <taxon>Nocardiaceae</taxon>
        <taxon>Rhodococcoides</taxon>
    </lineage>
</organism>
<protein>
    <submittedName>
        <fullName evidence="5">Lsr2 protein</fullName>
    </submittedName>
</protein>
<dbReference type="GO" id="GO:0003677">
    <property type="term" value="F:DNA binding"/>
    <property type="evidence" value="ECO:0007669"/>
    <property type="project" value="UniProtKB-KW"/>
</dbReference>
<dbReference type="Gene3D" id="3.30.60.230">
    <property type="entry name" value="Lsr2, dimerization domain"/>
    <property type="match status" value="1"/>
</dbReference>
<dbReference type="OrthoDB" id="4113332at2"/>
<evidence type="ECO:0000256" key="1">
    <source>
        <dbReference type="ARBA" id="ARBA00023125"/>
    </source>
</evidence>
<dbReference type="STRING" id="398843.A3K89_17980"/>
<dbReference type="Gene3D" id="4.10.320.10">
    <property type="entry name" value="E3-binding domain"/>
    <property type="match status" value="1"/>
</dbReference>
<dbReference type="GO" id="GO:0016746">
    <property type="term" value="F:acyltransferase activity"/>
    <property type="evidence" value="ECO:0007669"/>
    <property type="project" value="InterPro"/>
</dbReference>
<keyword evidence="1" id="KW-0238">DNA-binding</keyword>
<feature type="domain" description="Lsr2 DNA-binding" evidence="4">
    <location>
        <begin position="88"/>
        <end position="123"/>
    </location>
</feature>
<dbReference type="Proteomes" id="UP000198327">
    <property type="component" value="Unassembled WGS sequence"/>
</dbReference>
<dbReference type="EMBL" id="FZOW01000008">
    <property type="protein sequence ID" value="SNT00948.1"/>
    <property type="molecule type" value="Genomic_DNA"/>
</dbReference>